<evidence type="ECO:0000259" key="1">
    <source>
        <dbReference type="Pfam" id="PF00934"/>
    </source>
</evidence>
<reference evidence="3 4" key="1">
    <citation type="submission" date="2016-06" db="EMBL/GenBank/DDBJ databases">
        <authorList>
            <person name="Kjaerup R.B."/>
            <person name="Dalgaard T.S."/>
            <person name="Juul-Madsen H.R."/>
        </authorList>
    </citation>
    <scope>NUCLEOTIDE SEQUENCE [LARGE SCALE GENOMIC DNA]</scope>
    <source>
        <strain evidence="3 4">1081914.2</strain>
    </source>
</reference>
<dbReference type="Proteomes" id="UP000093795">
    <property type="component" value="Unassembled WGS sequence"/>
</dbReference>
<evidence type="ECO:0000313" key="4">
    <source>
        <dbReference type="Proteomes" id="UP000093795"/>
    </source>
</evidence>
<dbReference type="OrthoDB" id="4568361at2"/>
<accession>A0A1A3CCM5</accession>
<dbReference type="Gene3D" id="1.10.287.850">
    <property type="entry name" value="HP0062-like domain"/>
    <property type="match status" value="1"/>
</dbReference>
<dbReference type="AlphaFoldDB" id="A0A1A3CCM5"/>
<dbReference type="EMBL" id="LZKQ01000129">
    <property type="protein sequence ID" value="OBI84779.1"/>
    <property type="molecule type" value="Genomic_DNA"/>
</dbReference>
<evidence type="ECO:0000313" key="3">
    <source>
        <dbReference type="EMBL" id="OBI84779.1"/>
    </source>
</evidence>
<evidence type="ECO:0000259" key="2">
    <source>
        <dbReference type="Pfam" id="PF08237"/>
    </source>
</evidence>
<dbReference type="InterPro" id="IPR013228">
    <property type="entry name" value="PE-PPE_C"/>
</dbReference>
<sequence length="620" mass="63742">MSYLTTQPQLLTAAAENLAGLQASLSEVNAAVAGQTTGLAAAAADEVSEAAAQLFGAFGLEYQEVIGQATLFHEQFQRALASASIAYADAEFLNAAAVGGAIAAASPLEALLAPVIAPLQPLLAPIQSLFAPAVNAVGAGTPVTLPVGPPPGLANTNFESVLIMTGSGTPIPSLPYMASVRPWIQFLTGMAPSLPLNTPEGLYPLTQIKDLPLTQSVQYGTQMLHNALFGPTEGLISHGTSVSVLGYSQSAILSSMELRNLMALGTPFDPATPLSFTLLGNPMAPNGGLLSRFPGLNMPALGLNFFGPTPTGSGYPVDTFSLQYDGYTQFPKYPINFLADLNAFLGIQSVHGDYPSIIRADGTLAPGYNAIQLPVSPGNNGLDRYFLITYDGLPLVQPLRAIPVFGNAFADLVEPNLTYLVNWGYGDPHLGYSTGYADVHTPFGLLPPIPENFIGDQIALANQGWNAFVGDISAMVPTSLPSLTDLLPSGGGGGGGGGGLPFALPPATGFSVDGIFDAIKAANTNVTTAITSAAADGYALLLPTADIANTIATTLPSYNFNLFLDGIQQAVNGDPMGIVNAFGNPVAADVALLTLAGGFQTIVTIDTISSVIGDLTGTAT</sequence>
<dbReference type="InterPro" id="IPR000084">
    <property type="entry name" value="PE-PGRS_N"/>
</dbReference>
<dbReference type="RefSeq" id="WP_065120868.1">
    <property type="nucleotide sequence ID" value="NZ_LZKQ01000129.1"/>
</dbReference>
<dbReference type="eggNOG" id="COG0657">
    <property type="taxonomic scope" value="Bacteria"/>
</dbReference>
<dbReference type="SUPFAM" id="SSF140459">
    <property type="entry name" value="PE/PPE dimer-like"/>
    <property type="match status" value="1"/>
</dbReference>
<protein>
    <submittedName>
        <fullName evidence="3">PE family protein</fullName>
    </submittedName>
</protein>
<feature type="domain" description="PE-PPE" evidence="2">
    <location>
        <begin position="196"/>
        <end position="425"/>
    </location>
</feature>
<dbReference type="eggNOG" id="COG5651">
    <property type="taxonomic scope" value="Bacteria"/>
</dbReference>
<organism evidence="3 4">
    <name type="scientific">Mycobacterium asiaticum</name>
    <dbReference type="NCBI Taxonomy" id="1790"/>
    <lineage>
        <taxon>Bacteria</taxon>
        <taxon>Bacillati</taxon>
        <taxon>Actinomycetota</taxon>
        <taxon>Actinomycetes</taxon>
        <taxon>Mycobacteriales</taxon>
        <taxon>Mycobacteriaceae</taxon>
        <taxon>Mycobacterium</taxon>
    </lineage>
</organism>
<feature type="domain" description="PE" evidence="1">
    <location>
        <begin position="4"/>
        <end position="92"/>
    </location>
</feature>
<dbReference type="Pfam" id="PF00934">
    <property type="entry name" value="PE"/>
    <property type="match status" value="1"/>
</dbReference>
<proteinExistence type="predicted"/>
<name>A0A1A3CCM5_MYCAS</name>
<comment type="caution">
    <text evidence="3">The sequence shown here is derived from an EMBL/GenBank/DDBJ whole genome shotgun (WGS) entry which is preliminary data.</text>
</comment>
<dbReference type="Pfam" id="PF08237">
    <property type="entry name" value="PE-PPE"/>
    <property type="match status" value="1"/>
</dbReference>
<dbReference type="InterPro" id="IPR038332">
    <property type="entry name" value="PPE_sf"/>
</dbReference>
<gene>
    <name evidence="3" type="ORF">A9X01_19025</name>
</gene>